<dbReference type="PANTHER" id="PTHR39344">
    <property type="entry name" value="UPF0182 PROTEIN SLL1060"/>
    <property type="match status" value="1"/>
</dbReference>
<evidence type="ECO:0000313" key="6">
    <source>
        <dbReference type="EMBL" id="MBR8827211.1"/>
    </source>
</evidence>
<dbReference type="Proteomes" id="UP000767446">
    <property type="component" value="Unassembled WGS sequence"/>
</dbReference>
<organism evidence="6 7">
    <name type="scientific">Gomphosphaeria aponina SAG 52.96 = DSM 107014</name>
    <dbReference type="NCBI Taxonomy" id="1521640"/>
    <lineage>
        <taxon>Bacteria</taxon>
        <taxon>Bacillati</taxon>
        <taxon>Cyanobacteriota</taxon>
        <taxon>Cyanophyceae</taxon>
        <taxon>Oscillatoriophycideae</taxon>
        <taxon>Chroococcales</taxon>
        <taxon>Gomphosphaeriaceae</taxon>
        <taxon>Gomphosphaeria</taxon>
    </lineage>
</organism>
<feature type="transmembrane region" description="Helical" evidence="5">
    <location>
        <begin position="54"/>
        <end position="76"/>
    </location>
</feature>
<comment type="similarity">
    <text evidence="5">Belongs to the UPF0182 family.</text>
</comment>
<dbReference type="GO" id="GO:0005886">
    <property type="term" value="C:plasma membrane"/>
    <property type="evidence" value="ECO:0007669"/>
    <property type="project" value="UniProtKB-SubCell"/>
</dbReference>
<evidence type="ECO:0000256" key="2">
    <source>
        <dbReference type="ARBA" id="ARBA00022692"/>
    </source>
</evidence>
<comment type="subcellular location">
    <subcellularLocation>
        <location evidence="5">Cell membrane</location>
        <topology evidence="5">Multi-pass membrane protein</topology>
    </subcellularLocation>
</comment>
<keyword evidence="1 5" id="KW-1003">Cell membrane</keyword>
<comment type="caution">
    <text evidence="6">The sequence shown here is derived from an EMBL/GenBank/DDBJ whole genome shotgun (WGS) entry which is preliminary data.</text>
</comment>
<feature type="transmembrane region" description="Helical" evidence="5">
    <location>
        <begin position="371"/>
        <end position="395"/>
    </location>
</feature>
<evidence type="ECO:0000256" key="1">
    <source>
        <dbReference type="ARBA" id="ARBA00022475"/>
    </source>
</evidence>
<feature type="transmembrane region" description="Helical" evidence="5">
    <location>
        <begin position="249"/>
        <end position="268"/>
    </location>
</feature>
<feature type="transmembrane region" description="Helical" evidence="5">
    <location>
        <begin position="12"/>
        <end position="34"/>
    </location>
</feature>
<evidence type="ECO:0000256" key="3">
    <source>
        <dbReference type="ARBA" id="ARBA00022989"/>
    </source>
</evidence>
<dbReference type="HAMAP" id="MF_01600">
    <property type="entry name" value="UPF0182"/>
    <property type="match status" value="1"/>
</dbReference>
<dbReference type="Pfam" id="PF03699">
    <property type="entry name" value="UPF0182"/>
    <property type="match status" value="1"/>
</dbReference>
<feature type="transmembrane region" description="Helical" evidence="5">
    <location>
        <begin position="112"/>
        <end position="139"/>
    </location>
</feature>
<feature type="transmembrane region" description="Helical" evidence="5">
    <location>
        <begin position="329"/>
        <end position="350"/>
    </location>
</feature>
<dbReference type="GO" id="GO:0005576">
    <property type="term" value="C:extracellular region"/>
    <property type="evidence" value="ECO:0007669"/>
    <property type="project" value="TreeGrafter"/>
</dbReference>
<reference evidence="6" key="1">
    <citation type="submission" date="2021-02" db="EMBL/GenBank/DDBJ databases">
        <title>Metagenome analyses of Stigonema ocellatum DSM 106950, Chlorogloea purpurea SAG 13.99 and Gomphosphaeria aponina DSM 107014.</title>
        <authorList>
            <person name="Marter P."/>
            <person name="Huang S."/>
        </authorList>
    </citation>
    <scope>NUCLEOTIDE SEQUENCE</scope>
    <source>
        <strain evidence="6">JP213</strain>
    </source>
</reference>
<dbReference type="AlphaFoldDB" id="A0A941GVW2"/>
<evidence type="ECO:0000313" key="7">
    <source>
        <dbReference type="Proteomes" id="UP000767446"/>
    </source>
</evidence>
<keyword evidence="4 5" id="KW-0472">Membrane</keyword>
<keyword evidence="2 5" id="KW-0812">Transmembrane</keyword>
<gene>
    <name evidence="6" type="ORF">DSM107014_04785</name>
</gene>
<accession>A0A941GVW2</accession>
<sequence length="996" mass="114070">MALRERKQWNRIIQLIIVIIFLWIGFQIVGYLGAEILWFKEVGYLPTLIKRLSWQVGLFLGTFIISCSFLIGNIFLAEKCKWQPKEAEKKSPWEEVEKVKEIPQTRKLKLSILLPIVVICSIVIGLILLYYSYIAWLIWQSDFRLPNVIPTSPFEMISIKAIWLKILQENRWKLGIVVGVAILVLGKNEWGLKAIALSISIVFGAIISGTWKVFLQYLNPTDFHQIDPQFNIDISFYVFKLPIWQLLNFWVNGMCLWAIISVGMIYLLSGNSISEGKFPGFTNGQLRHLYALVGCQMVGLAISHWLGIYELLFSKRGVNYGASYTDVNIQIPVEITLVIVAEAIALWLFWKSGTIKAKKPSQKTRKIPLTFLAFSFYLLILIGGTVTATAVQMLIVQPNELGLEKPYIERTIALTRAAFGLEDIQVETFNPQGVLNPDIIEKNHQTIENIRLWDTRPILQANRQLQQIRPYYSFPDADIDRYTLQVAKLGATNLEKRQVIMAPRELDYSAVPPGAKTWVNEHLVYTHGYGFTLSPVNQVGEGGLPFYYVKDIGTETDAGALRTANDAIRNSIPISKPRIYYGRLTNTYIMTATKVKEFDFPSGEENVYNTYDGTGGIPLGAIWRRFLFAIYLKDWKMVFTQNFTPETKVLYRRDIESRIQAIAPFLHYDSYPYLVVADTASGNNYLHWIVDAYTISDRYPYSDPGSQGFNYIRNSVKIVIDAYNGKADFYVANPYDPIIQTWEKIFPGLFKPLENMPVTLNSHIRYPVDLFSTQSERLLTYHMRDPQVFYNREDQWEIPLEIYGNQTQPIEPYYLIMKLPTNQKEGDNATENSEEFILLHPYTPTSRPNLIAWLAARSDGKEYGKLLLYQFPKQRLIYGPRQVEALINQDPVISQEISLWNRQGARAIQGNLLVIPIEGESLLYVEPVYLEAEENSLPTLVRVIVVYENRIVMATTLEKALEAIFAAQTTTTNELIIRPLEESNIIIPQVEPSPPN</sequence>
<keyword evidence="3 5" id="KW-1133">Transmembrane helix</keyword>
<dbReference type="InterPro" id="IPR005372">
    <property type="entry name" value="UPF0182"/>
</dbReference>
<evidence type="ECO:0000256" key="4">
    <source>
        <dbReference type="ARBA" id="ARBA00023136"/>
    </source>
</evidence>
<dbReference type="NCBIfam" id="NF002707">
    <property type="entry name" value="PRK02509.1"/>
    <property type="match status" value="1"/>
</dbReference>
<dbReference type="EMBL" id="JADQBC010000023">
    <property type="protein sequence ID" value="MBR8827211.1"/>
    <property type="molecule type" value="Genomic_DNA"/>
</dbReference>
<feature type="transmembrane region" description="Helical" evidence="5">
    <location>
        <begin position="172"/>
        <end position="188"/>
    </location>
</feature>
<protein>
    <recommendedName>
        <fullName evidence="5">UPF0182 protein DSM107014_04785</fullName>
    </recommendedName>
</protein>
<proteinExistence type="inferred from homology"/>
<dbReference type="PANTHER" id="PTHR39344:SF1">
    <property type="entry name" value="UPF0182 PROTEIN SLL1060"/>
    <property type="match status" value="1"/>
</dbReference>
<feature type="transmembrane region" description="Helical" evidence="5">
    <location>
        <begin position="289"/>
        <end position="309"/>
    </location>
</feature>
<evidence type="ECO:0000256" key="5">
    <source>
        <dbReference type="HAMAP-Rule" id="MF_01600"/>
    </source>
</evidence>
<feature type="transmembrane region" description="Helical" evidence="5">
    <location>
        <begin position="195"/>
        <end position="214"/>
    </location>
</feature>
<name>A0A941GVW2_9CHRO</name>